<dbReference type="InterPro" id="IPR051043">
    <property type="entry name" value="Sulfatase_Mod_Factor_Kinase"/>
</dbReference>
<keyword evidence="4" id="KW-1185">Reference proteome</keyword>
<dbReference type="InterPro" id="IPR042095">
    <property type="entry name" value="SUMF_sf"/>
</dbReference>
<accession>A0A0E9N019</accession>
<comment type="caution">
    <text evidence="3">The sequence shown here is derived from an EMBL/GenBank/DDBJ whole genome shotgun (WGS) entry which is preliminary data.</text>
</comment>
<keyword evidence="1" id="KW-0812">Transmembrane</keyword>
<feature type="transmembrane region" description="Helical" evidence="1">
    <location>
        <begin position="195"/>
        <end position="213"/>
    </location>
</feature>
<keyword evidence="1" id="KW-0472">Membrane</keyword>
<dbReference type="InterPro" id="IPR029058">
    <property type="entry name" value="AB_hydrolase_fold"/>
</dbReference>
<dbReference type="SUPFAM" id="SSF55073">
    <property type="entry name" value="Nucleotide cyclase"/>
    <property type="match status" value="1"/>
</dbReference>
<dbReference type="Gene3D" id="3.90.1580.10">
    <property type="entry name" value="paralog of FGE (formylglycine-generating enzyme)"/>
    <property type="match status" value="1"/>
</dbReference>
<dbReference type="InterPro" id="IPR001054">
    <property type="entry name" value="A/G_cyclase"/>
</dbReference>
<keyword evidence="1" id="KW-1133">Transmembrane helix</keyword>
<proteinExistence type="predicted"/>
<dbReference type="InterPro" id="IPR005532">
    <property type="entry name" value="SUMF_dom"/>
</dbReference>
<evidence type="ECO:0000313" key="4">
    <source>
        <dbReference type="Proteomes" id="UP000033121"/>
    </source>
</evidence>
<evidence type="ECO:0000259" key="2">
    <source>
        <dbReference type="PROSITE" id="PS50125"/>
    </source>
</evidence>
<dbReference type="AlphaFoldDB" id="A0A0E9N019"/>
<dbReference type="OrthoDB" id="3668964at2"/>
<dbReference type="GO" id="GO:0035556">
    <property type="term" value="P:intracellular signal transduction"/>
    <property type="evidence" value="ECO:0007669"/>
    <property type="project" value="InterPro"/>
</dbReference>
<dbReference type="PANTHER" id="PTHR23150">
    <property type="entry name" value="SULFATASE MODIFYING FACTOR 1, 2"/>
    <property type="match status" value="1"/>
</dbReference>
<dbReference type="Pfam" id="PF00211">
    <property type="entry name" value="Guanylate_cyc"/>
    <property type="match status" value="1"/>
</dbReference>
<gene>
    <name evidence="3" type="ORF">FPE01S_02_04520</name>
</gene>
<dbReference type="Pfam" id="PF01738">
    <property type="entry name" value="DLH"/>
    <property type="match status" value="1"/>
</dbReference>
<dbReference type="InterPro" id="IPR002925">
    <property type="entry name" value="Dienelactn_hydro"/>
</dbReference>
<dbReference type="Pfam" id="PF03781">
    <property type="entry name" value="FGE-sulfatase"/>
    <property type="match status" value="1"/>
</dbReference>
<evidence type="ECO:0000256" key="1">
    <source>
        <dbReference type="SAM" id="Phobius"/>
    </source>
</evidence>
<feature type="domain" description="Guanylate cyclase" evidence="2">
    <location>
        <begin position="9"/>
        <end position="116"/>
    </location>
</feature>
<dbReference type="GO" id="GO:0016787">
    <property type="term" value="F:hydrolase activity"/>
    <property type="evidence" value="ECO:0007669"/>
    <property type="project" value="InterPro"/>
</dbReference>
<evidence type="ECO:0000313" key="3">
    <source>
        <dbReference type="EMBL" id="GAO43347.1"/>
    </source>
</evidence>
<dbReference type="SUPFAM" id="SSF53474">
    <property type="entry name" value="alpha/beta-Hydrolases"/>
    <property type="match status" value="1"/>
</dbReference>
<dbReference type="GO" id="GO:0120147">
    <property type="term" value="F:formylglycine-generating oxidase activity"/>
    <property type="evidence" value="ECO:0007669"/>
    <property type="project" value="TreeGrafter"/>
</dbReference>
<name>A0A0E9N019_9BACT</name>
<protein>
    <submittedName>
        <fullName evidence="3">Putative adenylate cyclase</fullName>
    </submittedName>
</protein>
<dbReference type="InterPro" id="IPR016187">
    <property type="entry name" value="CTDL_fold"/>
</dbReference>
<dbReference type="RefSeq" id="WP_052955731.1">
    <property type="nucleotide sequence ID" value="NZ_BBWV01000002.1"/>
</dbReference>
<dbReference type="Proteomes" id="UP000033121">
    <property type="component" value="Unassembled WGS sequence"/>
</dbReference>
<dbReference type="Gene3D" id="3.30.70.1230">
    <property type="entry name" value="Nucleotide cyclase"/>
    <property type="match status" value="1"/>
</dbReference>
<dbReference type="PROSITE" id="PS50125">
    <property type="entry name" value="GUANYLATE_CYCLASE_2"/>
    <property type="match status" value="1"/>
</dbReference>
<dbReference type="CDD" id="cd07302">
    <property type="entry name" value="CHD"/>
    <property type="match status" value="1"/>
</dbReference>
<dbReference type="PANTHER" id="PTHR23150:SF19">
    <property type="entry name" value="FORMYLGLYCINE-GENERATING ENZYME"/>
    <property type="match status" value="1"/>
</dbReference>
<sequence>MPPSRQLAAILFADIMGYTAMMQEEEHTAIALKEKFKNKLEAELALHGGRLIKFSGDGALCSFNSALEAVTAAVNTQLFLRTDPVVPVRMGIHQADIVMDDADIYGDGVNIASRFESMAVPGSILVSGKIIDDVKNHHEIQSVLLGKYVLKNVKEPVDVYAISNPGLEVPLKKKLEGKAALFVDHKKINNNRLRIAGVFFLVGFLAAATYAFLNPWMKKQRARTELIPAIQKLISENFQAPTAAFTMATEAEKYLSKDSVLQKLWPLLSTRVNLKTAPEGAEVWWKDYGQPDTAWQLAGTTPLRQVRFPRSYLRIEIRKPGYQRIEYAGPGLYWRLWKDSASALQLDKEGSLPEGMVRIPASETDIYIVGLEQSGPKYVPAFLIDKYEVTNKAFKVFVDAGGYNNPLYWKYPVDRSAFTDKTGKPGPANWEAGTYPDGQENFPVTGISWYEAAAYAAWAQKSLPTIYHWGRVAETSRTYNIVPLSNFNGKDAVPVGTTKGYSSFGLYDLAGNAREWCLNQRGDQHEQHYILGGGWNDPTYAFNDGYTAIATDRSVANGFRCIRTLPGDTTVTALSAPVEMAFRDYKKEKPVDDKTFEIYKQQFLYDKVPLDPKADTTITAEFWRAEAVSFETGYNKERMQAWVYLPKEAKPPYRVVLFFPGSGDIFQKAYKDHNIMNRFNFLLKNGYAVVRPIFKGTFERHDALKSDLPDETVFYRDHLVMWRKDIGRTIDYLETRKDLRADQLGYLGWSWGGYMGGIMPAIEPRIKAVVLNVGGMVMNKSLPEADQLNYLPHVTQPVLMLNGRHDMFFPVETSQMPMFNFLGTPAAHKKIIIYDAGHLVPVTEFMKETLAWFDQYLKP</sequence>
<dbReference type="GO" id="GO:0009190">
    <property type="term" value="P:cyclic nucleotide biosynthetic process"/>
    <property type="evidence" value="ECO:0007669"/>
    <property type="project" value="InterPro"/>
</dbReference>
<dbReference type="SUPFAM" id="SSF56436">
    <property type="entry name" value="C-type lectin-like"/>
    <property type="match status" value="1"/>
</dbReference>
<reference evidence="3 4" key="1">
    <citation type="submission" date="2015-04" db="EMBL/GenBank/DDBJ databases">
        <title>Whole genome shotgun sequence of Flavihumibacter petaseus NBRC 106054.</title>
        <authorList>
            <person name="Miyazawa S."/>
            <person name="Hosoyama A."/>
            <person name="Hashimoto M."/>
            <person name="Noguchi M."/>
            <person name="Tsuchikane K."/>
            <person name="Ohji S."/>
            <person name="Yamazoe A."/>
            <person name="Ichikawa N."/>
            <person name="Kimura A."/>
            <person name="Fujita N."/>
        </authorList>
    </citation>
    <scope>NUCLEOTIDE SEQUENCE [LARGE SCALE GENOMIC DNA]</scope>
    <source>
        <strain evidence="3 4">NBRC 106054</strain>
    </source>
</reference>
<dbReference type="EMBL" id="BBWV01000002">
    <property type="protein sequence ID" value="GAO43347.1"/>
    <property type="molecule type" value="Genomic_DNA"/>
</dbReference>
<dbReference type="GO" id="GO:0004016">
    <property type="term" value="F:adenylate cyclase activity"/>
    <property type="evidence" value="ECO:0007669"/>
    <property type="project" value="UniProtKB-ARBA"/>
</dbReference>
<organism evidence="3 4">
    <name type="scientific">Flavihumibacter petaseus NBRC 106054</name>
    <dbReference type="NCBI Taxonomy" id="1220578"/>
    <lineage>
        <taxon>Bacteria</taxon>
        <taxon>Pseudomonadati</taxon>
        <taxon>Bacteroidota</taxon>
        <taxon>Chitinophagia</taxon>
        <taxon>Chitinophagales</taxon>
        <taxon>Chitinophagaceae</taxon>
        <taxon>Flavihumibacter</taxon>
    </lineage>
</organism>
<dbReference type="STRING" id="1220578.FPE01S_02_04520"/>
<dbReference type="Gene3D" id="3.40.50.1820">
    <property type="entry name" value="alpha/beta hydrolase"/>
    <property type="match status" value="1"/>
</dbReference>
<dbReference type="InterPro" id="IPR029787">
    <property type="entry name" value="Nucleotide_cyclase"/>
</dbReference>